<evidence type="ECO:0000313" key="1">
    <source>
        <dbReference type="EMBL" id="EQA64590.1"/>
    </source>
</evidence>
<name>V6I2U2_9LEPT</name>
<gene>
    <name evidence="1" type="ORF">LEP1GSC062_3785</name>
</gene>
<protein>
    <recommendedName>
        <fullName evidence="3">Integrase core domain protein</fullName>
    </recommendedName>
</protein>
<evidence type="ECO:0008006" key="3">
    <source>
        <dbReference type="Google" id="ProtNLM"/>
    </source>
</evidence>
<dbReference type="EMBL" id="AHMT02000004">
    <property type="protein sequence ID" value="EQA64590.1"/>
    <property type="molecule type" value="Genomic_DNA"/>
</dbReference>
<sequence length="36" mass="4161">MIPAEAHMILVSDITYIKIKDGFAYLSLIMDLYSRK</sequence>
<proteinExistence type="predicted"/>
<comment type="caution">
    <text evidence="1">The sequence shown here is derived from an EMBL/GenBank/DDBJ whole genome shotgun (WGS) entry which is preliminary data.</text>
</comment>
<feature type="non-terminal residue" evidence="1">
    <location>
        <position position="36"/>
    </location>
</feature>
<dbReference type="AlphaFoldDB" id="V6I2U2"/>
<accession>V6I2U2</accession>
<dbReference type="Proteomes" id="UP000018747">
    <property type="component" value="Unassembled WGS sequence"/>
</dbReference>
<keyword evidence="2" id="KW-1185">Reference proteome</keyword>
<reference evidence="1" key="1">
    <citation type="submission" date="2013-05" db="EMBL/GenBank/DDBJ databases">
        <authorList>
            <person name="Harkins D.M."/>
            <person name="Durkin A.S."/>
            <person name="Brinkac L.M."/>
            <person name="Haft D.H."/>
            <person name="Selengut J.D."/>
            <person name="Sanka R."/>
            <person name="DePew J."/>
            <person name="Purushe J."/>
            <person name="Hartskeerl R.A."/>
            <person name="Ahmed A."/>
            <person name="van der Linden H."/>
            <person name="Goris M.G.A."/>
            <person name="Vinetz J.M."/>
            <person name="Sutton G.G."/>
            <person name="Nierman W.C."/>
            <person name="Fouts D.E."/>
        </authorList>
    </citation>
    <scope>NUCLEOTIDE SEQUENCE [LARGE SCALE GENOMIC DNA]</scope>
    <source>
        <strain evidence="1">L 60</strain>
    </source>
</reference>
<organism evidence="1 2">
    <name type="scientific">Leptospira alexanderi serovar Manhao 3 str. L 60</name>
    <dbReference type="NCBI Taxonomy" id="1049759"/>
    <lineage>
        <taxon>Bacteria</taxon>
        <taxon>Pseudomonadati</taxon>
        <taxon>Spirochaetota</taxon>
        <taxon>Spirochaetia</taxon>
        <taxon>Leptospirales</taxon>
        <taxon>Leptospiraceae</taxon>
        <taxon>Leptospira</taxon>
    </lineage>
</organism>
<evidence type="ECO:0000313" key="2">
    <source>
        <dbReference type="Proteomes" id="UP000018747"/>
    </source>
</evidence>